<protein>
    <recommendedName>
        <fullName evidence="8">ATP-dependent DNA helicase</fullName>
    </recommendedName>
</protein>
<keyword evidence="2" id="KW-0378">Hydrolase</keyword>
<dbReference type="PANTHER" id="PTHR23274:SF53">
    <property type="entry name" value="ATP-DEPENDENT DNA HELICASE"/>
    <property type="match status" value="1"/>
</dbReference>
<dbReference type="InterPro" id="IPR027417">
    <property type="entry name" value="P-loop_NTPase"/>
</dbReference>
<evidence type="ECO:0000256" key="2">
    <source>
        <dbReference type="ARBA" id="ARBA00022801"/>
    </source>
</evidence>
<keyword evidence="4" id="KW-0067">ATP-binding</keyword>
<dbReference type="InterPro" id="IPR049163">
    <property type="entry name" value="Pif1-like_2B_dom"/>
</dbReference>
<dbReference type="GO" id="GO:0006260">
    <property type="term" value="P:DNA replication"/>
    <property type="evidence" value="ECO:0007669"/>
    <property type="project" value="TreeGrafter"/>
</dbReference>
<name>A0A7C9E0J9_OPUST</name>
<keyword evidence="1" id="KW-0547">Nucleotide-binding</keyword>
<evidence type="ECO:0008006" key="8">
    <source>
        <dbReference type="Google" id="ProtNLM"/>
    </source>
</evidence>
<dbReference type="GO" id="GO:0016787">
    <property type="term" value="F:hydrolase activity"/>
    <property type="evidence" value="ECO:0007669"/>
    <property type="project" value="UniProtKB-KW"/>
</dbReference>
<dbReference type="Pfam" id="PF21530">
    <property type="entry name" value="Pif1_2B_dom"/>
    <property type="match status" value="1"/>
</dbReference>
<sequence length="140" mass="15976">MLLRNINPGLGMCNGTRILLTHLGNYIVKGKIMNRSKIGTKVLIPRIVLTSSESKWPFVVKRRQYPIRVSYAMTINKSQGQSLKKIGVYLPKPVFGHGQLYVAASRVTSPDGLKFLLDEQHEQFKDYTKNIVYHEVFNNL</sequence>
<evidence type="ECO:0000259" key="6">
    <source>
        <dbReference type="Pfam" id="PF21530"/>
    </source>
</evidence>
<reference evidence="7" key="1">
    <citation type="journal article" date="2013" name="J. Plant Res.">
        <title>Effect of fungi and light on seed germination of three Opuntia species from semiarid lands of central Mexico.</title>
        <authorList>
            <person name="Delgado-Sanchez P."/>
            <person name="Jimenez-Bremont J.F."/>
            <person name="Guerrero-Gonzalez Mde L."/>
            <person name="Flores J."/>
        </authorList>
    </citation>
    <scope>NUCLEOTIDE SEQUENCE</scope>
    <source>
        <tissue evidence="7">Cladode</tissue>
    </source>
</reference>
<dbReference type="SUPFAM" id="SSF52540">
    <property type="entry name" value="P-loop containing nucleoside triphosphate hydrolases"/>
    <property type="match status" value="1"/>
</dbReference>
<feature type="domain" description="DNA replication helicase" evidence="5">
    <location>
        <begin position="61"/>
        <end position="115"/>
    </location>
</feature>
<dbReference type="InterPro" id="IPR003840">
    <property type="entry name" value="DNA_helicase_dom"/>
</dbReference>
<reference evidence="7" key="2">
    <citation type="submission" date="2020-07" db="EMBL/GenBank/DDBJ databases">
        <authorList>
            <person name="Vera ALvarez R."/>
            <person name="Arias-Moreno D.M."/>
            <person name="Jimenez-Jacinto V."/>
            <person name="Jimenez-Bremont J.F."/>
            <person name="Swaminathan K."/>
            <person name="Moose S.P."/>
            <person name="Guerrero-Gonzalez M.L."/>
            <person name="Marino-Ramirez L."/>
            <person name="Landsman D."/>
            <person name="Rodriguez-Kessler M."/>
            <person name="Delgado-Sanchez P."/>
        </authorList>
    </citation>
    <scope>NUCLEOTIDE SEQUENCE</scope>
    <source>
        <tissue evidence="7">Cladode</tissue>
    </source>
</reference>
<accession>A0A7C9E0J9</accession>
<dbReference type="Pfam" id="PF02689">
    <property type="entry name" value="Herpes_Helicase"/>
    <property type="match status" value="1"/>
</dbReference>
<dbReference type="EMBL" id="GISG01159771">
    <property type="protein sequence ID" value="MBA4649309.1"/>
    <property type="molecule type" value="Transcribed_RNA"/>
</dbReference>
<evidence type="ECO:0000259" key="5">
    <source>
        <dbReference type="Pfam" id="PF02689"/>
    </source>
</evidence>
<organism evidence="7">
    <name type="scientific">Opuntia streptacantha</name>
    <name type="common">Prickly pear cactus</name>
    <name type="synonym">Opuntia cardona</name>
    <dbReference type="NCBI Taxonomy" id="393608"/>
    <lineage>
        <taxon>Eukaryota</taxon>
        <taxon>Viridiplantae</taxon>
        <taxon>Streptophyta</taxon>
        <taxon>Embryophyta</taxon>
        <taxon>Tracheophyta</taxon>
        <taxon>Spermatophyta</taxon>
        <taxon>Magnoliopsida</taxon>
        <taxon>eudicotyledons</taxon>
        <taxon>Gunneridae</taxon>
        <taxon>Pentapetalae</taxon>
        <taxon>Caryophyllales</taxon>
        <taxon>Cactineae</taxon>
        <taxon>Cactaceae</taxon>
        <taxon>Opuntioideae</taxon>
        <taxon>Opuntia</taxon>
    </lineage>
</organism>
<dbReference type="CDD" id="cd18809">
    <property type="entry name" value="SF1_C_RecD"/>
    <property type="match status" value="1"/>
</dbReference>
<proteinExistence type="predicted"/>
<keyword evidence="3" id="KW-0347">Helicase</keyword>
<dbReference type="GO" id="GO:0005657">
    <property type="term" value="C:replication fork"/>
    <property type="evidence" value="ECO:0007669"/>
    <property type="project" value="TreeGrafter"/>
</dbReference>
<dbReference type="EMBL" id="GISG01159770">
    <property type="protein sequence ID" value="MBA4649308.1"/>
    <property type="molecule type" value="Transcribed_RNA"/>
</dbReference>
<feature type="domain" description="DNA helicase Pif1-like 2B" evidence="6">
    <location>
        <begin position="1"/>
        <end position="23"/>
    </location>
</feature>
<dbReference type="AlphaFoldDB" id="A0A7C9E0J9"/>
<dbReference type="GO" id="GO:0004386">
    <property type="term" value="F:helicase activity"/>
    <property type="evidence" value="ECO:0007669"/>
    <property type="project" value="UniProtKB-KW"/>
</dbReference>
<dbReference type="PANTHER" id="PTHR23274">
    <property type="entry name" value="DNA HELICASE-RELATED"/>
    <property type="match status" value="1"/>
</dbReference>
<evidence type="ECO:0000256" key="4">
    <source>
        <dbReference type="ARBA" id="ARBA00022840"/>
    </source>
</evidence>
<dbReference type="FunFam" id="3.40.50.300:FF:002884">
    <property type="entry name" value="ATP-dependent DNA helicase"/>
    <property type="match status" value="1"/>
</dbReference>
<dbReference type="GO" id="GO:0005524">
    <property type="term" value="F:ATP binding"/>
    <property type="evidence" value="ECO:0007669"/>
    <property type="project" value="UniProtKB-KW"/>
</dbReference>
<evidence type="ECO:0000256" key="1">
    <source>
        <dbReference type="ARBA" id="ARBA00022741"/>
    </source>
</evidence>
<evidence type="ECO:0000313" key="7">
    <source>
        <dbReference type="EMBL" id="MBA4649309.1"/>
    </source>
</evidence>
<evidence type="ECO:0000256" key="3">
    <source>
        <dbReference type="ARBA" id="ARBA00022806"/>
    </source>
</evidence>